<dbReference type="InterPro" id="IPR001611">
    <property type="entry name" value="Leu-rich_rpt"/>
</dbReference>
<keyword evidence="2" id="KW-0732">Signal</keyword>
<evidence type="ECO:0000256" key="2">
    <source>
        <dbReference type="ARBA" id="ARBA00022729"/>
    </source>
</evidence>
<dbReference type="SMART" id="SM00365">
    <property type="entry name" value="LRR_SD22"/>
    <property type="match status" value="4"/>
</dbReference>
<dbReference type="Gene3D" id="3.80.10.10">
    <property type="entry name" value="Ribonuclease Inhibitor"/>
    <property type="match status" value="2"/>
</dbReference>
<keyword evidence="4" id="KW-0325">Glycoprotein</keyword>
<dbReference type="InParanoid" id="A0A482X3R5"/>
<keyword evidence="5" id="KW-0472">Membrane</keyword>
<dbReference type="OrthoDB" id="6626460at2759"/>
<reference evidence="6 7" key="1">
    <citation type="journal article" date="2017" name="Gigascience">
        <title>Genome sequence of the small brown planthopper, Laodelphax striatellus.</title>
        <authorList>
            <person name="Zhu J."/>
            <person name="Jiang F."/>
            <person name="Wang X."/>
            <person name="Yang P."/>
            <person name="Bao Y."/>
            <person name="Zhao W."/>
            <person name="Wang W."/>
            <person name="Lu H."/>
            <person name="Wang Q."/>
            <person name="Cui N."/>
            <person name="Li J."/>
            <person name="Chen X."/>
            <person name="Luo L."/>
            <person name="Yu J."/>
            <person name="Kang L."/>
            <person name="Cui F."/>
        </authorList>
    </citation>
    <scope>NUCLEOTIDE SEQUENCE [LARGE SCALE GENOMIC DNA]</scope>
    <source>
        <strain evidence="6">Lst14</strain>
    </source>
</reference>
<dbReference type="AlphaFoldDB" id="A0A482X3R5"/>
<keyword evidence="7" id="KW-1185">Reference proteome</keyword>
<dbReference type="Pfam" id="PF13855">
    <property type="entry name" value="LRR_8"/>
    <property type="match status" value="3"/>
</dbReference>
<evidence type="ECO:0000313" key="7">
    <source>
        <dbReference type="Proteomes" id="UP000291343"/>
    </source>
</evidence>
<dbReference type="InterPro" id="IPR032675">
    <property type="entry name" value="LRR_dom_sf"/>
</dbReference>
<evidence type="ECO:0000313" key="6">
    <source>
        <dbReference type="EMBL" id="RZF40509.1"/>
    </source>
</evidence>
<dbReference type="InterPro" id="IPR003591">
    <property type="entry name" value="Leu-rich_rpt_typical-subtyp"/>
</dbReference>
<keyword evidence="5" id="KW-0812">Transmembrane</keyword>
<keyword evidence="5" id="KW-1133">Transmembrane helix</keyword>
<dbReference type="Proteomes" id="UP000291343">
    <property type="component" value="Unassembled WGS sequence"/>
</dbReference>
<dbReference type="SMR" id="A0A482X3R5"/>
<gene>
    <name evidence="6" type="ORF">LSTR_LSTR000388</name>
</gene>
<dbReference type="EMBL" id="QKKF02018223">
    <property type="protein sequence ID" value="RZF40509.1"/>
    <property type="molecule type" value="Genomic_DNA"/>
</dbReference>
<proteinExistence type="predicted"/>
<evidence type="ECO:0000256" key="3">
    <source>
        <dbReference type="ARBA" id="ARBA00022737"/>
    </source>
</evidence>
<dbReference type="InterPro" id="IPR050467">
    <property type="entry name" value="LRFN"/>
</dbReference>
<protein>
    <recommendedName>
        <fullName evidence="8">LRRCT domain-containing protein</fullName>
    </recommendedName>
</protein>
<organism evidence="6 7">
    <name type="scientific">Laodelphax striatellus</name>
    <name type="common">Small brown planthopper</name>
    <name type="synonym">Delphax striatella</name>
    <dbReference type="NCBI Taxonomy" id="195883"/>
    <lineage>
        <taxon>Eukaryota</taxon>
        <taxon>Metazoa</taxon>
        <taxon>Ecdysozoa</taxon>
        <taxon>Arthropoda</taxon>
        <taxon>Hexapoda</taxon>
        <taxon>Insecta</taxon>
        <taxon>Pterygota</taxon>
        <taxon>Neoptera</taxon>
        <taxon>Paraneoptera</taxon>
        <taxon>Hemiptera</taxon>
        <taxon>Auchenorrhyncha</taxon>
        <taxon>Fulgoroidea</taxon>
        <taxon>Delphacidae</taxon>
        <taxon>Criomorphinae</taxon>
        <taxon>Laodelphax</taxon>
    </lineage>
</organism>
<dbReference type="STRING" id="195883.A0A482X3R5"/>
<keyword evidence="1" id="KW-0433">Leucine-rich repeat</keyword>
<evidence type="ECO:0000256" key="1">
    <source>
        <dbReference type="ARBA" id="ARBA00022614"/>
    </source>
</evidence>
<dbReference type="SMART" id="SM00369">
    <property type="entry name" value="LRR_TYP"/>
    <property type="match status" value="9"/>
</dbReference>
<dbReference type="FunFam" id="3.80.10.10:FF:001164">
    <property type="entry name" value="GH01279p"/>
    <property type="match status" value="1"/>
</dbReference>
<evidence type="ECO:0008006" key="8">
    <source>
        <dbReference type="Google" id="ProtNLM"/>
    </source>
</evidence>
<feature type="transmembrane region" description="Helical" evidence="5">
    <location>
        <begin position="12"/>
        <end position="32"/>
    </location>
</feature>
<comment type="caution">
    <text evidence="6">The sequence shown here is derived from an EMBL/GenBank/DDBJ whole genome shotgun (WGS) entry which is preliminary data.</text>
</comment>
<evidence type="ECO:0000256" key="4">
    <source>
        <dbReference type="ARBA" id="ARBA00023180"/>
    </source>
</evidence>
<dbReference type="PANTHER" id="PTHR45842:SF12">
    <property type="entry name" value="KEKKON 5, ISOFORM A"/>
    <property type="match status" value="1"/>
</dbReference>
<accession>A0A482X3R5</accession>
<evidence type="ECO:0000256" key="5">
    <source>
        <dbReference type="SAM" id="Phobius"/>
    </source>
</evidence>
<dbReference type="PANTHER" id="PTHR45842">
    <property type="entry name" value="SYNAPTIC ADHESION-LIKE MOLECULE SALM"/>
    <property type="match status" value="1"/>
</dbReference>
<sequence length="410" mass="46355">MAACESPLVKSGFGTVSLLLVTVCLLSCGIGVSGQAGQQQCPGPHDIEPCSCIVKKNGLDILCEFTDLFHITRAMAFLKGKPNMVIFYLKLRHNNLPKLQSFVFLGMDIRHLTMTHGLKCPAYVSEILPYQHSIPELESRQGLTQLDFSQNWLNSVPSSALKNLHHLLILNLNHNKISALHAKAFEGLDTLEILILFENKISTIDPNTFKGIEKKLKRLNLAGNELNSVPQASLSILYNLRKLELHENSISSVSEGDFEGLENLDSLGLSYNHLREVPARVFSHLKQLNSLEIEGNAIAKIDEDAFVGLEENLQYLRLGDNNLHAIPSDALRRLHRLRHLDLRANNISYVSEDAFNWCCPFYDCVFRRVFRPCDFVPQFTCDDDLPRRNSIRDETEEKHVHRRNDLPGHT</sequence>
<dbReference type="SUPFAM" id="SSF52058">
    <property type="entry name" value="L domain-like"/>
    <property type="match status" value="1"/>
</dbReference>
<dbReference type="PROSITE" id="PS51450">
    <property type="entry name" value="LRR"/>
    <property type="match status" value="1"/>
</dbReference>
<keyword evidence="3" id="KW-0677">Repeat</keyword>
<name>A0A482X3R5_LAOST</name>